<name>A0A397IDN2_9GLOM</name>
<reference evidence="1 2" key="1">
    <citation type="submission" date="2018-08" db="EMBL/GenBank/DDBJ databases">
        <title>Genome and evolution of the arbuscular mycorrhizal fungus Diversispora epigaea (formerly Glomus versiforme) and its bacterial endosymbionts.</title>
        <authorList>
            <person name="Sun X."/>
            <person name="Fei Z."/>
            <person name="Harrison M."/>
        </authorList>
    </citation>
    <scope>NUCLEOTIDE SEQUENCE [LARGE SCALE GENOMIC DNA]</scope>
    <source>
        <strain evidence="1 2">IT104</strain>
    </source>
</reference>
<sequence length="102" mass="12335">MHDENDRDFLKAVDGKGLESIDDNNEVPNVITSLRHIHPNQYYRINASILQRSKKELSGQKLKIRQWRKKYYLLYKMLLMKRSRHLQKPFLNEQCMIRKAIH</sequence>
<accession>A0A397IDN2</accession>
<dbReference type="EMBL" id="PQFF01000231">
    <property type="protein sequence ID" value="RHZ71876.1"/>
    <property type="molecule type" value="Genomic_DNA"/>
</dbReference>
<evidence type="ECO:0000313" key="2">
    <source>
        <dbReference type="Proteomes" id="UP000266861"/>
    </source>
</evidence>
<organism evidence="1 2">
    <name type="scientific">Diversispora epigaea</name>
    <dbReference type="NCBI Taxonomy" id="1348612"/>
    <lineage>
        <taxon>Eukaryota</taxon>
        <taxon>Fungi</taxon>
        <taxon>Fungi incertae sedis</taxon>
        <taxon>Mucoromycota</taxon>
        <taxon>Glomeromycotina</taxon>
        <taxon>Glomeromycetes</taxon>
        <taxon>Diversisporales</taxon>
        <taxon>Diversisporaceae</taxon>
        <taxon>Diversispora</taxon>
    </lineage>
</organism>
<evidence type="ECO:0000313" key="1">
    <source>
        <dbReference type="EMBL" id="RHZ71876.1"/>
    </source>
</evidence>
<comment type="caution">
    <text evidence="1">The sequence shown here is derived from an EMBL/GenBank/DDBJ whole genome shotgun (WGS) entry which is preliminary data.</text>
</comment>
<proteinExistence type="predicted"/>
<dbReference type="Proteomes" id="UP000266861">
    <property type="component" value="Unassembled WGS sequence"/>
</dbReference>
<dbReference type="OrthoDB" id="2417211at2759"/>
<keyword evidence="2" id="KW-1185">Reference proteome</keyword>
<gene>
    <name evidence="1" type="ORF">Glove_251g23</name>
</gene>
<protein>
    <submittedName>
        <fullName evidence="1">Uncharacterized protein</fullName>
    </submittedName>
</protein>
<dbReference type="AlphaFoldDB" id="A0A397IDN2"/>